<dbReference type="AlphaFoldDB" id="B4GQ83"/>
<dbReference type="OrthoDB" id="10260946at2759"/>
<evidence type="ECO:0000313" key="6">
    <source>
        <dbReference type="Proteomes" id="UP000008744"/>
    </source>
</evidence>
<keyword evidence="1 3" id="KW-0853">WD repeat</keyword>
<dbReference type="PhylomeDB" id="B4GQ83"/>
<dbReference type="KEGG" id="dpe:6595728"/>
<dbReference type="PROSITE" id="PS50082">
    <property type="entry name" value="WD_REPEATS_2"/>
    <property type="match status" value="4"/>
</dbReference>
<dbReference type="EMBL" id="CH479187">
    <property type="protein sequence ID" value="EDW39755.1"/>
    <property type="molecule type" value="Genomic_DNA"/>
</dbReference>
<feature type="repeat" description="WD" evidence="3">
    <location>
        <begin position="243"/>
        <end position="284"/>
    </location>
</feature>
<dbReference type="SMART" id="SM00320">
    <property type="entry name" value="WD40"/>
    <property type="match status" value="5"/>
</dbReference>
<evidence type="ECO:0000256" key="1">
    <source>
        <dbReference type="ARBA" id="ARBA00022574"/>
    </source>
</evidence>
<gene>
    <name evidence="5" type="primary">Dper\GL14533</name>
    <name evidence="5" type="ORF">Dper_GL14533</name>
</gene>
<feature type="region of interest" description="Disordered" evidence="4">
    <location>
        <begin position="1"/>
        <end position="48"/>
    </location>
</feature>
<dbReference type="Proteomes" id="UP000008744">
    <property type="component" value="Unassembled WGS sequence"/>
</dbReference>
<dbReference type="PROSITE" id="PS50294">
    <property type="entry name" value="WD_REPEATS_REGION"/>
    <property type="match status" value="3"/>
</dbReference>
<dbReference type="HOGENOM" id="CLU_062101_0_0_1"/>
<dbReference type="PROSITE" id="PS00678">
    <property type="entry name" value="WD_REPEATS_1"/>
    <property type="match status" value="2"/>
</dbReference>
<keyword evidence="6" id="KW-1185">Reference proteome</keyword>
<evidence type="ECO:0000256" key="3">
    <source>
        <dbReference type="PROSITE-ProRule" id="PRU00221"/>
    </source>
</evidence>
<dbReference type="eggNOG" id="KOG0263">
    <property type="taxonomic scope" value="Eukaryota"/>
</dbReference>
<dbReference type="InterPro" id="IPR036322">
    <property type="entry name" value="WD40_repeat_dom_sf"/>
</dbReference>
<dbReference type="PRINTS" id="PR00320">
    <property type="entry name" value="GPROTEINBRPT"/>
</dbReference>
<feature type="repeat" description="WD" evidence="3">
    <location>
        <begin position="200"/>
        <end position="241"/>
    </location>
</feature>
<dbReference type="PANTHER" id="PTHR19879:SF1">
    <property type="entry name" value="CANNONBALL-RELATED"/>
    <property type="match status" value="1"/>
</dbReference>
<sequence length="397" mass="43490">MSDIHPRPETKEKAASGISASHRSEPTYAPQRVEVSGGSRPDETPTEAQQLSTFVAASDHHVEGVVLCVLISETVSLMAVGKADNLVHVFGLKLNSDGADADWIADGGFNLVGHEVPATHGAFSDDRQYLVTWAPDLVLRQWNLNSRKCTGIYANTHSHVSRILFEAHGLFFTTIDELGYAFIWMIADSGSSNELRYVDKNYYSHPLTACAFHPKITYLVTGSTDGMVRMWNMSIGTTAVRTFLGHKTTITAVAFSICGYYLVAGATDGLLIVWNLKSQVLLRRLSHHSGAITSIGFSPNNGRLAVGSMDTQMSVWDFELLVRTTVAGRPSATEDMLVGTRASECGPIFEVKFVSDSHLMAICVDKREASAESEEDLSQCFEEMEAEESELEPEEDE</sequence>
<feature type="repeat" description="WD" evidence="3">
    <location>
        <begin position="285"/>
        <end position="319"/>
    </location>
</feature>
<keyword evidence="2" id="KW-0677">Repeat</keyword>
<dbReference type="InterPro" id="IPR015943">
    <property type="entry name" value="WD40/YVTN_repeat-like_dom_sf"/>
</dbReference>
<dbReference type="GO" id="GO:0016251">
    <property type="term" value="F:RNA polymerase II general transcription initiation factor activity"/>
    <property type="evidence" value="ECO:0007669"/>
    <property type="project" value="TreeGrafter"/>
</dbReference>
<proteinExistence type="predicted"/>
<dbReference type="STRING" id="7234.B4GQ83"/>
<feature type="repeat" description="WD" evidence="3">
    <location>
        <begin position="111"/>
        <end position="152"/>
    </location>
</feature>
<dbReference type="Gene3D" id="2.130.10.10">
    <property type="entry name" value="YVTN repeat-like/Quinoprotein amine dehydrogenase"/>
    <property type="match status" value="2"/>
</dbReference>
<reference evidence="5 6" key="1">
    <citation type="journal article" date="2007" name="Nature">
        <title>Evolution of genes and genomes on the Drosophila phylogeny.</title>
        <authorList>
            <consortium name="Drosophila 12 Genomes Consortium"/>
            <person name="Clark A.G."/>
            <person name="Eisen M.B."/>
            <person name="Smith D.R."/>
            <person name="Bergman C.M."/>
            <person name="Oliver B."/>
            <person name="Markow T.A."/>
            <person name="Kaufman T.C."/>
            <person name="Kellis M."/>
            <person name="Gelbart W."/>
            <person name="Iyer V.N."/>
            <person name="Pollard D.A."/>
            <person name="Sackton T.B."/>
            <person name="Larracuente A.M."/>
            <person name="Singh N.D."/>
            <person name="Abad J.P."/>
            <person name="Abt D.N."/>
            <person name="Adryan B."/>
            <person name="Aguade M."/>
            <person name="Akashi H."/>
            <person name="Anderson W.W."/>
            <person name="Aquadro C.F."/>
            <person name="Ardell D.H."/>
            <person name="Arguello R."/>
            <person name="Artieri C.G."/>
            <person name="Barbash D.A."/>
            <person name="Barker D."/>
            <person name="Barsanti P."/>
            <person name="Batterham P."/>
            <person name="Batzoglou S."/>
            <person name="Begun D."/>
            <person name="Bhutkar A."/>
            <person name="Blanco E."/>
            <person name="Bosak S.A."/>
            <person name="Bradley R.K."/>
            <person name="Brand A.D."/>
            <person name="Brent M.R."/>
            <person name="Brooks A.N."/>
            <person name="Brown R.H."/>
            <person name="Butlin R.K."/>
            <person name="Caggese C."/>
            <person name="Calvi B.R."/>
            <person name="Bernardo de Carvalho A."/>
            <person name="Caspi A."/>
            <person name="Castrezana S."/>
            <person name="Celniker S.E."/>
            <person name="Chang J.L."/>
            <person name="Chapple C."/>
            <person name="Chatterji S."/>
            <person name="Chinwalla A."/>
            <person name="Civetta A."/>
            <person name="Clifton S.W."/>
            <person name="Comeron J.M."/>
            <person name="Costello J.C."/>
            <person name="Coyne J.A."/>
            <person name="Daub J."/>
            <person name="David R.G."/>
            <person name="Delcher A.L."/>
            <person name="Delehaunty K."/>
            <person name="Do C.B."/>
            <person name="Ebling H."/>
            <person name="Edwards K."/>
            <person name="Eickbush T."/>
            <person name="Evans J.D."/>
            <person name="Filipski A."/>
            <person name="Findeiss S."/>
            <person name="Freyhult E."/>
            <person name="Fulton L."/>
            <person name="Fulton R."/>
            <person name="Garcia A.C."/>
            <person name="Gardiner A."/>
            <person name="Garfield D.A."/>
            <person name="Garvin B.E."/>
            <person name="Gibson G."/>
            <person name="Gilbert D."/>
            <person name="Gnerre S."/>
            <person name="Godfrey J."/>
            <person name="Good R."/>
            <person name="Gotea V."/>
            <person name="Gravely B."/>
            <person name="Greenberg A.J."/>
            <person name="Griffiths-Jones S."/>
            <person name="Gross S."/>
            <person name="Guigo R."/>
            <person name="Gustafson E.A."/>
            <person name="Haerty W."/>
            <person name="Hahn M.W."/>
            <person name="Halligan D.L."/>
            <person name="Halpern A.L."/>
            <person name="Halter G.M."/>
            <person name="Han M.V."/>
            <person name="Heger A."/>
            <person name="Hillier L."/>
            <person name="Hinrichs A.S."/>
            <person name="Holmes I."/>
            <person name="Hoskins R.A."/>
            <person name="Hubisz M.J."/>
            <person name="Hultmark D."/>
            <person name="Huntley M.A."/>
            <person name="Jaffe D.B."/>
            <person name="Jagadeeshan S."/>
            <person name="Jeck W.R."/>
            <person name="Johnson J."/>
            <person name="Jones C.D."/>
            <person name="Jordan W.C."/>
            <person name="Karpen G.H."/>
            <person name="Kataoka E."/>
            <person name="Keightley P.D."/>
            <person name="Kheradpour P."/>
            <person name="Kirkness E.F."/>
            <person name="Koerich L.B."/>
            <person name="Kristiansen K."/>
            <person name="Kudrna D."/>
            <person name="Kulathinal R.J."/>
            <person name="Kumar S."/>
            <person name="Kwok R."/>
            <person name="Lander E."/>
            <person name="Langley C.H."/>
            <person name="Lapoint R."/>
            <person name="Lazzaro B.P."/>
            <person name="Lee S.J."/>
            <person name="Levesque L."/>
            <person name="Li R."/>
            <person name="Lin C.F."/>
            <person name="Lin M.F."/>
            <person name="Lindblad-Toh K."/>
            <person name="Llopart A."/>
            <person name="Long M."/>
            <person name="Low L."/>
            <person name="Lozovsky E."/>
            <person name="Lu J."/>
            <person name="Luo M."/>
            <person name="Machado C.A."/>
            <person name="Makalowski W."/>
            <person name="Marzo M."/>
            <person name="Matsuda M."/>
            <person name="Matzkin L."/>
            <person name="McAllister B."/>
            <person name="McBride C.S."/>
            <person name="McKernan B."/>
            <person name="McKernan K."/>
            <person name="Mendez-Lago M."/>
            <person name="Minx P."/>
            <person name="Mollenhauer M.U."/>
            <person name="Montooth K."/>
            <person name="Mount S.M."/>
            <person name="Mu X."/>
            <person name="Myers E."/>
            <person name="Negre B."/>
            <person name="Newfeld S."/>
            <person name="Nielsen R."/>
            <person name="Noor M.A."/>
            <person name="O'Grady P."/>
            <person name="Pachter L."/>
            <person name="Papaceit M."/>
            <person name="Parisi M.J."/>
            <person name="Parisi M."/>
            <person name="Parts L."/>
            <person name="Pedersen J.S."/>
            <person name="Pesole G."/>
            <person name="Phillippy A.M."/>
            <person name="Ponting C.P."/>
            <person name="Pop M."/>
            <person name="Porcelli D."/>
            <person name="Powell J.R."/>
            <person name="Prohaska S."/>
            <person name="Pruitt K."/>
            <person name="Puig M."/>
            <person name="Quesneville H."/>
            <person name="Ram K.R."/>
            <person name="Rand D."/>
            <person name="Rasmussen M.D."/>
            <person name="Reed L.K."/>
            <person name="Reenan R."/>
            <person name="Reily A."/>
            <person name="Remington K.A."/>
            <person name="Rieger T.T."/>
            <person name="Ritchie M.G."/>
            <person name="Robin C."/>
            <person name="Rogers Y.H."/>
            <person name="Rohde C."/>
            <person name="Rozas J."/>
            <person name="Rubenfield M.J."/>
            <person name="Ruiz A."/>
            <person name="Russo S."/>
            <person name="Salzberg S.L."/>
            <person name="Sanchez-Gracia A."/>
            <person name="Saranga D.J."/>
            <person name="Sato H."/>
            <person name="Schaeffer S.W."/>
            <person name="Schatz M.C."/>
            <person name="Schlenke T."/>
            <person name="Schwartz R."/>
            <person name="Segarra C."/>
            <person name="Singh R.S."/>
            <person name="Sirot L."/>
            <person name="Sirota M."/>
            <person name="Sisneros N.B."/>
            <person name="Smith C.D."/>
            <person name="Smith T.F."/>
            <person name="Spieth J."/>
            <person name="Stage D.E."/>
            <person name="Stark A."/>
            <person name="Stephan W."/>
            <person name="Strausberg R.L."/>
            <person name="Strempel S."/>
            <person name="Sturgill D."/>
            <person name="Sutton G."/>
            <person name="Sutton G.G."/>
            <person name="Tao W."/>
            <person name="Teichmann S."/>
            <person name="Tobari Y.N."/>
            <person name="Tomimura Y."/>
            <person name="Tsolas J.M."/>
            <person name="Valente V.L."/>
            <person name="Venter E."/>
            <person name="Venter J.C."/>
            <person name="Vicario S."/>
            <person name="Vieira F.G."/>
            <person name="Vilella A.J."/>
            <person name="Villasante A."/>
            <person name="Walenz B."/>
            <person name="Wang J."/>
            <person name="Wasserman M."/>
            <person name="Watts T."/>
            <person name="Wilson D."/>
            <person name="Wilson R.K."/>
            <person name="Wing R.A."/>
            <person name="Wolfner M.F."/>
            <person name="Wong A."/>
            <person name="Wong G.K."/>
            <person name="Wu C.I."/>
            <person name="Wu G."/>
            <person name="Yamamoto D."/>
            <person name="Yang H.P."/>
            <person name="Yang S.P."/>
            <person name="Yorke J.A."/>
            <person name="Yoshida K."/>
            <person name="Zdobnov E."/>
            <person name="Zhang P."/>
            <person name="Zhang Y."/>
            <person name="Zimin A.V."/>
            <person name="Baldwin J."/>
            <person name="Abdouelleil A."/>
            <person name="Abdulkadir J."/>
            <person name="Abebe A."/>
            <person name="Abera B."/>
            <person name="Abreu J."/>
            <person name="Acer S.C."/>
            <person name="Aftuck L."/>
            <person name="Alexander A."/>
            <person name="An P."/>
            <person name="Anderson E."/>
            <person name="Anderson S."/>
            <person name="Arachi H."/>
            <person name="Azer M."/>
            <person name="Bachantsang P."/>
            <person name="Barry A."/>
            <person name="Bayul T."/>
            <person name="Berlin A."/>
            <person name="Bessette D."/>
            <person name="Bloom T."/>
            <person name="Blye J."/>
            <person name="Boguslavskiy L."/>
            <person name="Bonnet C."/>
            <person name="Boukhgalter B."/>
            <person name="Bourzgui I."/>
            <person name="Brown A."/>
            <person name="Cahill P."/>
            <person name="Channer S."/>
            <person name="Cheshatsang Y."/>
            <person name="Chuda L."/>
            <person name="Citroen M."/>
            <person name="Collymore A."/>
            <person name="Cooke P."/>
            <person name="Costello M."/>
            <person name="D'Aco K."/>
            <person name="Daza R."/>
            <person name="De Haan G."/>
            <person name="DeGray S."/>
            <person name="DeMaso C."/>
            <person name="Dhargay N."/>
            <person name="Dooley K."/>
            <person name="Dooley E."/>
            <person name="Doricent M."/>
            <person name="Dorje P."/>
            <person name="Dorjee K."/>
            <person name="Dupes A."/>
            <person name="Elong R."/>
            <person name="Falk J."/>
            <person name="Farina A."/>
            <person name="Faro S."/>
            <person name="Ferguson D."/>
            <person name="Fisher S."/>
            <person name="Foley C.D."/>
            <person name="Franke A."/>
            <person name="Friedrich D."/>
            <person name="Gadbois L."/>
            <person name="Gearin G."/>
            <person name="Gearin C.R."/>
            <person name="Giannoukos G."/>
            <person name="Goode T."/>
            <person name="Graham J."/>
            <person name="Grandbois E."/>
            <person name="Grewal S."/>
            <person name="Gyaltsen K."/>
            <person name="Hafez N."/>
            <person name="Hagos B."/>
            <person name="Hall J."/>
            <person name="Henson C."/>
            <person name="Hollinger A."/>
            <person name="Honan T."/>
            <person name="Huard M.D."/>
            <person name="Hughes L."/>
            <person name="Hurhula B."/>
            <person name="Husby M.E."/>
            <person name="Kamat A."/>
            <person name="Kanga B."/>
            <person name="Kashin S."/>
            <person name="Khazanovich D."/>
            <person name="Kisner P."/>
            <person name="Lance K."/>
            <person name="Lara M."/>
            <person name="Lee W."/>
            <person name="Lennon N."/>
            <person name="Letendre F."/>
            <person name="LeVine R."/>
            <person name="Lipovsky A."/>
            <person name="Liu X."/>
            <person name="Liu J."/>
            <person name="Liu S."/>
            <person name="Lokyitsang T."/>
            <person name="Lokyitsang Y."/>
            <person name="Lubonja R."/>
            <person name="Lui A."/>
            <person name="MacDonald P."/>
            <person name="Magnisalis V."/>
            <person name="Maru K."/>
            <person name="Matthews C."/>
            <person name="McCusker W."/>
            <person name="McDonough S."/>
            <person name="Mehta T."/>
            <person name="Meldrim J."/>
            <person name="Meneus L."/>
            <person name="Mihai O."/>
            <person name="Mihalev A."/>
            <person name="Mihova T."/>
            <person name="Mittelman R."/>
            <person name="Mlenga V."/>
            <person name="Montmayeur A."/>
            <person name="Mulrain L."/>
            <person name="Navidi A."/>
            <person name="Naylor J."/>
            <person name="Negash T."/>
            <person name="Nguyen T."/>
            <person name="Nguyen N."/>
            <person name="Nicol R."/>
            <person name="Norbu C."/>
            <person name="Norbu N."/>
            <person name="Novod N."/>
            <person name="O'Neill B."/>
            <person name="Osman S."/>
            <person name="Markiewicz E."/>
            <person name="Oyono O.L."/>
            <person name="Patti C."/>
            <person name="Phunkhang P."/>
            <person name="Pierre F."/>
            <person name="Priest M."/>
            <person name="Raghuraman S."/>
            <person name="Rege F."/>
            <person name="Reyes R."/>
            <person name="Rise C."/>
            <person name="Rogov P."/>
            <person name="Ross K."/>
            <person name="Ryan E."/>
            <person name="Settipalli S."/>
            <person name="Shea T."/>
            <person name="Sherpa N."/>
            <person name="Shi L."/>
            <person name="Shih D."/>
            <person name="Sparrow T."/>
            <person name="Spaulding J."/>
            <person name="Stalker J."/>
            <person name="Stange-Thomann N."/>
            <person name="Stavropoulos S."/>
            <person name="Stone C."/>
            <person name="Strader C."/>
            <person name="Tesfaye S."/>
            <person name="Thomson T."/>
            <person name="Thoulutsang Y."/>
            <person name="Thoulutsang D."/>
            <person name="Topham K."/>
            <person name="Topping I."/>
            <person name="Tsamla T."/>
            <person name="Vassiliev H."/>
            <person name="Vo A."/>
            <person name="Wangchuk T."/>
            <person name="Wangdi T."/>
            <person name="Weiand M."/>
            <person name="Wilkinson J."/>
            <person name="Wilson A."/>
            <person name="Yadav S."/>
            <person name="Young G."/>
            <person name="Yu Q."/>
            <person name="Zembek L."/>
            <person name="Zhong D."/>
            <person name="Zimmer A."/>
            <person name="Zwirko Z."/>
            <person name="Jaffe D.B."/>
            <person name="Alvarez P."/>
            <person name="Brockman W."/>
            <person name="Butler J."/>
            <person name="Chin C."/>
            <person name="Gnerre S."/>
            <person name="Grabherr M."/>
            <person name="Kleber M."/>
            <person name="Mauceli E."/>
            <person name="MacCallum I."/>
        </authorList>
    </citation>
    <scope>NUCLEOTIDE SEQUENCE [LARGE SCALE GENOMIC DNA]</scope>
    <source>
        <strain evidence="6">MSH-3 / Tucson 14011-0111.49</strain>
    </source>
</reference>
<dbReference type="SUPFAM" id="SSF50978">
    <property type="entry name" value="WD40 repeat-like"/>
    <property type="match status" value="1"/>
</dbReference>
<dbReference type="InterPro" id="IPR001680">
    <property type="entry name" value="WD40_rpt"/>
</dbReference>
<accession>B4GQ83</accession>
<organism evidence="6">
    <name type="scientific">Drosophila persimilis</name>
    <name type="common">Fruit fly</name>
    <dbReference type="NCBI Taxonomy" id="7234"/>
    <lineage>
        <taxon>Eukaryota</taxon>
        <taxon>Metazoa</taxon>
        <taxon>Ecdysozoa</taxon>
        <taxon>Arthropoda</taxon>
        <taxon>Hexapoda</taxon>
        <taxon>Insecta</taxon>
        <taxon>Pterygota</taxon>
        <taxon>Neoptera</taxon>
        <taxon>Endopterygota</taxon>
        <taxon>Diptera</taxon>
        <taxon>Brachycera</taxon>
        <taxon>Muscomorpha</taxon>
        <taxon>Ephydroidea</taxon>
        <taxon>Drosophilidae</taxon>
        <taxon>Drosophila</taxon>
        <taxon>Sophophora</taxon>
    </lineage>
</organism>
<name>B4GQ83_DROPE</name>
<dbReference type="InterPro" id="IPR019775">
    <property type="entry name" value="WD40_repeat_CS"/>
</dbReference>
<dbReference type="PANTHER" id="PTHR19879">
    <property type="entry name" value="TRANSCRIPTION INITIATION FACTOR TFIID"/>
    <property type="match status" value="1"/>
</dbReference>
<protein>
    <submittedName>
        <fullName evidence="5">GL14533</fullName>
    </submittedName>
</protein>
<feature type="region of interest" description="Disordered" evidence="4">
    <location>
        <begin position="374"/>
        <end position="397"/>
    </location>
</feature>
<evidence type="ECO:0000256" key="4">
    <source>
        <dbReference type="SAM" id="MobiDB-lite"/>
    </source>
</evidence>
<feature type="compositionally biased region" description="Basic and acidic residues" evidence="4">
    <location>
        <begin position="1"/>
        <end position="14"/>
    </location>
</feature>
<evidence type="ECO:0000256" key="2">
    <source>
        <dbReference type="ARBA" id="ARBA00022737"/>
    </source>
</evidence>
<evidence type="ECO:0000313" key="5">
    <source>
        <dbReference type="EMBL" id="EDW39755.1"/>
    </source>
</evidence>
<dbReference type="OMA" id="HLMAICV"/>
<dbReference type="Pfam" id="PF00400">
    <property type="entry name" value="WD40"/>
    <property type="match status" value="3"/>
</dbReference>
<dbReference type="InterPro" id="IPR020472">
    <property type="entry name" value="WD40_PAC1"/>
</dbReference>